<protein>
    <recommendedName>
        <fullName evidence="3">RecA family profile 1 domain-containing protein</fullName>
    </recommendedName>
</protein>
<reference evidence="4 5" key="1">
    <citation type="journal article" date="2019" name="Sci. Rep.">
        <title>Comparative genomics of chytrid fungi reveal insights into the obligate biotrophic and pathogenic lifestyle of Synchytrium endobioticum.</title>
        <authorList>
            <person name="van de Vossenberg B.T.L.H."/>
            <person name="Warris S."/>
            <person name="Nguyen H.D.T."/>
            <person name="van Gent-Pelzer M.P.E."/>
            <person name="Joly D.L."/>
            <person name="van de Geest H.C."/>
            <person name="Bonants P.J.M."/>
            <person name="Smith D.S."/>
            <person name="Levesque C.A."/>
            <person name="van der Lee T.A.J."/>
        </authorList>
    </citation>
    <scope>NUCLEOTIDE SEQUENCE [LARGE SCALE GENOMIC DNA]</scope>
    <source>
        <strain evidence="4 5">CBS 675.73</strain>
    </source>
</reference>
<feature type="domain" description="RecA family profile 1" evidence="3">
    <location>
        <begin position="66"/>
        <end position="231"/>
    </location>
</feature>
<dbReference type="InterPro" id="IPR051988">
    <property type="entry name" value="HRR_RAD51_Paralog"/>
</dbReference>
<dbReference type="STRING" id="246404.A0A507EJ05"/>
<proteinExistence type="predicted"/>
<dbReference type="SUPFAM" id="SSF52540">
    <property type="entry name" value="P-loop containing nucleoside triphosphate hydrolases"/>
    <property type="match status" value="1"/>
</dbReference>
<evidence type="ECO:0000313" key="4">
    <source>
        <dbReference type="EMBL" id="TPX63357.1"/>
    </source>
</evidence>
<dbReference type="GO" id="GO:0000400">
    <property type="term" value="F:four-way junction DNA binding"/>
    <property type="evidence" value="ECO:0007669"/>
    <property type="project" value="TreeGrafter"/>
</dbReference>
<evidence type="ECO:0000259" key="3">
    <source>
        <dbReference type="PROSITE" id="PS50162"/>
    </source>
</evidence>
<dbReference type="PROSITE" id="PS50162">
    <property type="entry name" value="RECA_2"/>
    <property type="match status" value="1"/>
</dbReference>
<dbReference type="GO" id="GO:0003697">
    <property type="term" value="F:single-stranded DNA binding"/>
    <property type="evidence" value="ECO:0007669"/>
    <property type="project" value="TreeGrafter"/>
</dbReference>
<evidence type="ECO:0000256" key="2">
    <source>
        <dbReference type="ARBA" id="ARBA00023242"/>
    </source>
</evidence>
<accession>A0A507EJ05</accession>
<dbReference type="GO" id="GO:0005524">
    <property type="term" value="F:ATP binding"/>
    <property type="evidence" value="ECO:0007669"/>
    <property type="project" value="InterPro"/>
</dbReference>
<dbReference type="Gene3D" id="3.40.50.300">
    <property type="entry name" value="P-loop containing nucleotide triphosphate hydrolases"/>
    <property type="match status" value="1"/>
</dbReference>
<dbReference type="Pfam" id="PF08423">
    <property type="entry name" value="Rad51"/>
    <property type="match status" value="1"/>
</dbReference>
<dbReference type="GO" id="GO:0000724">
    <property type="term" value="P:double-strand break repair via homologous recombination"/>
    <property type="evidence" value="ECO:0007669"/>
    <property type="project" value="TreeGrafter"/>
</dbReference>
<dbReference type="GO" id="GO:0000723">
    <property type="term" value="P:telomere maintenance"/>
    <property type="evidence" value="ECO:0007669"/>
    <property type="project" value="TreeGrafter"/>
</dbReference>
<comment type="caution">
    <text evidence="4">The sequence shown here is derived from an EMBL/GenBank/DDBJ whole genome shotgun (WGS) entry which is preliminary data.</text>
</comment>
<dbReference type="AlphaFoldDB" id="A0A507EJ05"/>
<dbReference type="PANTHER" id="PTHR46457">
    <property type="entry name" value="DNA REPAIR PROTEIN RAD51 HOMOLOG 4"/>
    <property type="match status" value="1"/>
</dbReference>
<sequence length="231" mass="25323">MNSSENMDRDSDHFLMVTDEHYLVETEKTDPDISALRARKLRAAKERLNVPVLNGVDALQMELSLVVAPMSSGCPGFDQLLSSNGFASREITEFAGLSSTGKTQIAFFSILTALCLCPNATAVYFDATSSFSLARLKQLFTHSDRFQLFRSQGIDFDGISKRLRVSTCYDANELLDRLNGLQHVLHNQFTLNAAVDLKLIVIDSIGALFASVIGSGSTGECVSRVMKKQSV</sequence>
<dbReference type="InterPro" id="IPR020588">
    <property type="entry name" value="RecA_ATP-bd"/>
</dbReference>
<organism evidence="4 5">
    <name type="scientific">Chytriomyces confervae</name>
    <dbReference type="NCBI Taxonomy" id="246404"/>
    <lineage>
        <taxon>Eukaryota</taxon>
        <taxon>Fungi</taxon>
        <taxon>Fungi incertae sedis</taxon>
        <taxon>Chytridiomycota</taxon>
        <taxon>Chytridiomycota incertae sedis</taxon>
        <taxon>Chytridiomycetes</taxon>
        <taxon>Chytridiales</taxon>
        <taxon>Chytriomycetaceae</taxon>
        <taxon>Chytriomyces</taxon>
    </lineage>
</organism>
<dbReference type="GO" id="GO:0140664">
    <property type="term" value="F:ATP-dependent DNA damage sensor activity"/>
    <property type="evidence" value="ECO:0007669"/>
    <property type="project" value="InterPro"/>
</dbReference>
<dbReference type="GO" id="GO:0005815">
    <property type="term" value="C:microtubule organizing center"/>
    <property type="evidence" value="ECO:0007669"/>
    <property type="project" value="TreeGrafter"/>
</dbReference>
<comment type="subcellular location">
    <subcellularLocation>
        <location evidence="1">Nucleus</location>
    </subcellularLocation>
</comment>
<dbReference type="PANTHER" id="PTHR46457:SF1">
    <property type="entry name" value="DNA REPAIR PROTEIN RAD51 HOMOLOG 4"/>
    <property type="match status" value="1"/>
</dbReference>
<dbReference type="GO" id="GO:0007131">
    <property type="term" value="P:reciprocal meiotic recombination"/>
    <property type="evidence" value="ECO:0007669"/>
    <property type="project" value="TreeGrafter"/>
</dbReference>
<name>A0A507EJ05_9FUNG</name>
<keyword evidence="5" id="KW-1185">Reference proteome</keyword>
<keyword evidence="2" id="KW-0539">Nucleus</keyword>
<dbReference type="Proteomes" id="UP000320333">
    <property type="component" value="Unassembled WGS sequence"/>
</dbReference>
<dbReference type="GO" id="GO:0042148">
    <property type="term" value="P:DNA strand invasion"/>
    <property type="evidence" value="ECO:0007669"/>
    <property type="project" value="TreeGrafter"/>
</dbReference>
<dbReference type="GO" id="GO:0005657">
    <property type="term" value="C:replication fork"/>
    <property type="evidence" value="ECO:0007669"/>
    <property type="project" value="TreeGrafter"/>
</dbReference>
<dbReference type="InterPro" id="IPR013632">
    <property type="entry name" value="Rad51_C"/>
</dbReference>
<evidence type="ECO:0000256" key="1">
    <source>
        <dbReference type="ARBA" id="ARBA00004123"/>
    </source>
</evidence>
<dbReference type="GO" id="GO:0033063">
    <property type="term" value="C:Rad51B-Rad51C-Rad51D-XRCC2 complex"/>
    <property type="evidence" value="ECO:0007669"/>
    <property type="project" value="TreeGrafter"/>
</dbReference>
<dbReference type="EMBL" id="QEAP01000612">
    <property type="protein sequence ID" value="TPX63357.1"/>
    <property type="molecule type" value="Genomic_DNA"/>
</dbReference>
<dbReference type="InterPro" id="IPR027417">
    <property type="entry name" value="P-loop_NTPase"/>
</dbReference>
<gene>
    <name evidence="4" type="ORF">CcCBS67573_g08704</name>
</gene>
<evidence type="ECO:0000313" key="5">
    <source>
        <dbReference type="Proteomes" id="UP000320333"/>
    </source>
</evidence>
<dbReference type="OrthoDB" id="2130820at2759"/>